<comment type="caution">
    <text evidence="6">The sequence shown here is derived from an EMBL/GenBank/DDBJ whole genome shotgun (WGS) entry which is preliminary data.</text>
</comment>
<evidence type="ECO:0000313" key="7">
    <source>
        <dbReference type="Proteomes" id="UP000606974"/>
    </source>
</evidence>
<evidence type="ECO:0000313" key="6">
    <source>
        <dbReference type="EMBL" id="KAF7510314.1"/>
    </source>
</evidence>
<evidence type="ECO:0000256" key="4">
    <source>
        <dbReference type="ARBA" id="ARBA00023136"/>
    </source>
</evidence>
<organism evidence="6 7">
    <name type="scientific">Endocarpon pusillum</name>
    <dbReference type="NCBI Taxonomy" id="364733"/>
    <lineage>
        <taxon>Eukaryota</taxon>
        <taxon>Fungi</taxon>
        <taxon>Dikarya</taxon>
        <taxon>Ascomycota</taxon>
        <taxon>Pezizomycotina</taxon>
        <taxon>Eurotiomycetes</taxon>
        <taxon>Chaetothyriomycetidae</taxon>
        <taxon>Verrucariales</taxon>
        <taxon>Verrucariaceae</taxon>
        <taxon>Endocarpon</taxon>
    </lineage>
</organism>
<keyword evidence="5" id="KW-0732">Signal</keyword>
<dbReference type="EMBL" id="JAACFV010000031">
    <property type="protein sequence ID" value="KAF7510314.1"/>
    <property type="molecule type" value="Genomic_DNA"/>
</dbReference>
<comment type="subcellular location">
    <subcellularLocation>
        <location evidence="1">Membrane</location>
        <topology evidence="1">Multi-pass membrane protein</topology>
    </subcellularLocation>
</comment>
<evidence type="ECO:0000256" key="3">
    <source>
        <dbReference type="ARBA" id="ARBA00022989"/>
    </source>
</evidence>
<evidence type="ECO:0000256" key="5">
    <source>
        <dbReference type="SAM" id="SignalP"/>
    </source>
</evidence>
<feature type="chain" id="PRO_5034104448" description="Phosphate transporter" evidence="5">
    <location>
        <begin position="20"/>
        <end position="182"/>
    </location>
</feature>
<accession>A0A8H7ALE8</accession>
<evidence type="ECO:0008006" key="8">
    <source>
        <dbReference type="Google" id="ProtNLM"/>
    </source>
</evidence>
<keyword evidence="3" id="KW-1133">Transmembrane helix</keyword>
<evidence type="ECO:0000256" key="1">
    <source>
        <dbReference type="ARBA" id="ARBA00004141"/>
    </source>
</evidence>
<dbReference type="PANTHER" id="PTHR23514">
    <property type="entry name" value="BYPASS OF STOP CODON PROTEIN 6"/>
    <property type="match status" value="1"/>
</dbReference>
<protein>
    <recommendedName>
        <fullName evidence="8">Phosphate transporter</fullName>
    </recommendedName>
</protein>
<dbReference type="PANTHER" id="PTHR23514:SF6">
    <property type="entry name" value="MAJOR FACILITATOR SUPERFAMILY (MFS) PROFILE DOMAIN-CONTAINING PROTEIN"/>
    <property type="match status" value="1"/>
</dbReference>
<evidence type="ECO:0000256" key="2">
    <source>
        <dbReference type="ARBA" id="ARBA00022692"/>
    </source>
</evidence>
<keyword evidence="2" id="KW-0812">Transmembrane</keyword>
<dbReference type="Proteomes" id="UP000606974">
    <property type="component" value="Unassembled WGS sequence"/>
</dbReference>
<dbReference type="OrthoDB" id="413079at2759"/>
<feature type="signal peptide" evidence="5">
    <location>
        <begin position="1"/>
        <end position="19"/>
    </location>
</feature>
<gene>
    <name evidence="6" type="ORF">GJ744_006810</name>
</gene>
<dbReference type="InterPro" id="IPR051788">
    <property type="entry name" value="MFS_Transporter"/>
</dbReference>
<sequence>MPPFPVVVVSLFLLGFGMAINLAPNNVFGVNLARGTVILGFMHGKCDVGGTVAPLVVTSMVSKGIQWSAKHPMVTLLPNTSVFDFGWYWLCWVDVLGLRKAYADSVTDSVGADSLAPGSWSKRLSKIWVTQKSHQGQNNFAWGSLHLCYQDAEVAISGRVISFLIKYRNRNPAQVGYVTAGF</sequence>
<keyword evidence="7" id="KW-1185">Reference proteome</keyword>
<dbReference type="GO" id="GO:0016020">
    <property type="term" value="C:membrane"/>
    <property type="evidence" value="ECO:0007669"/>
    <property type="project" value="UniProtKB-SubCell"/>
</dbReference>
<proteinExistence type="predicted"/>
<name>A0A8H7ALE8_9EURO</name>
<keyword evidence="4" id="KW-0472">Membrane</keyword>
<dbReference type="AlphaFoldDB" id="A0A8H7ALE8"/>
<reference evidence="6" key="1">
    <citation type="submission" date="2020-02" db="EMBL/GenBank/DDBJ databases">
        <authorList>
            <person name="Palmer J.M."/>
        </authorList>
    </citation>
    <scope>NUCLEOTIDE SEQUENCE</scope>
    <source>
        <strain evidence="6">EPUS1.4</strain>
        <tissue evidence="6">Thallus</tissue>
    </source>
</reference>